<name>A0AAV0CNQ0_9ASTE</name>
<gene>
    <name evidence="3" type="ORF">CEPIT_LOCUS6962</name>
</gene>
<dbReference type="Proteomes" id="UP001152523">
    <property type="component" value="Unassembled WGS sequence"/>
</dbReference>
<feature type="domain" description="Retrovirus-related Pol polyprotein from transposon TNT 1-94-like beta-barrel" evidence="2">
    <location>
        <begin position="76"/>
        <end position="135"/>
    </location>
</feature>
<accession>A0AAV0CNQ0</accession>
<evidence type="ECO:0000256" key="1">
    <source>
        <dbReference type="SAM" id="MobiDB-lite"/>
    </source>
</evidence>
<evidence type="ECO:0000259" key="2">
    <source>
        <dbReference type="Pfam" id="PF22936"/>
    </source>
</evidence>
<organism evidence="3 4">
    <name type="scientific">Cuscuta epithymum</name>
    <dbReference type="NCBI Taxonomy" id="186058"/>
    <lineage>
        <taxon>Eukaryota</taxon>
        <taxon>Viridiplantae</taxon>
        <taxon>Streptophyta</taxon>
        <taxon>Embryophyta</taxon>
        <taxon>Tracheophyta</taxon>
        <taxon>Spermatophyta</taxon>
        <taxon>Magnoliopsida</taxon>
        <taxon>eudicotyledons</taxon>
        <taxon>Gunneridae</taxon>
        <taxon>Pentapetalae</taxon>
        <taxon>asterids</taxon>
        <taxon>lamiids</taxon>
        <taxon>Solanales</taxon>
        <taxon>Convolvulaceae</taxon>
        <taxon>Cuscuteae</taxon>
        <taxon>Cuscuta</taxon>
        <taxon>Cuscuta subgen. Cuscuta</taxon>
    </lineage>
</organism>
<dbReference type="Pfam" id="PF22936">
    <property type="entry name" value="Pol_BBD"/>
    <property type="match status" value="1"/>
</dbReference>
<feature type="compositionally biased region" description="Low complexity" evidence="1">
    <location>
        <begin position="11"/>
        <end position="22"/>
    </location>
</feature>
<feature type="region of interest" description="Disordered" evidence="1">
    <location>
        <begin position="1"/>
        <end position="22"/>
    </location>
</feature>
<evidence type="ECO:0000313" key="4">
    <source>
        <dbReference type="Proteomes" id="UP001152523"/>
    </source>
</evidence>
<evidence type="ECO:0000313" key="3">
    <source>
        <dbReference type="EMBL" id="CAH9079541.1"/>
    </source>
</evidence>
<comment type="caution">
    <text evidence="3">The sequence shown here is derived from an EMBL/GenBank/DDBJ whole genome shotgun (WGS) entry which is preliminary data.</text>
</comment>
<dbReference type="AlphaFoldDB" id="A0AAV0CNQ0"/>
<sequence>MSPGIPVIISGTAPGPHAAPTAENVNKITSNREDGNGISTPLPGFTPEQWQTLLSIFGNSPSPNDHMAGKFNTKAWIIDTGATNHVCGNLSLLCHIKSIEPCSVGLPDGQNVLATQEGRVILTDDLYLNNVLFVP</sequence>
<reference evidence="3" key="1">
    <citation type="submission" date="2022-07" db="EMBL/GenBank/DDBJ databases">
        <authorList>
            <person name="Macas J."/>
            <person name="Novak P."/>
            <person name="Neumann P."/>
        </authorList>
    </citation>
    <scope>NUCLEOTIDE SEQUENCE</scope>
</reference>
<dbReference type="InterPro" id="IPR054722">
    <property type="entry name" value="PolX-like_BBD"/>
</dbReference>
<keyword evidence="4" id="KW-1185">Reference proteome</keyword>
<protein>
    <recommendedName>
        <fullName evidence="2">Retrovirus-related Pol polyprotein from transposon TNT 1-94-like beta-barrel domain-containing protein</fullName>
    </recommendedName>
</protein>
<proteinExistence type="predicted"/>
<dbReference type="EMBL" id="CAMAPF010000033">
    <property type="protein sequence ID" value="CAH9079541.1"/>
    <property type="molecule type" value="Genomic_DNA"/>
</dbReference>